<keyword evidence="4" id="KW-1185">Reference proteome</keyword>
<proteinExistence type="inferred from homology"/>
<dbReference type="Pfam" id="PF13561">
    <property type="entry name" value="adh_short_C2"/>
    <property type="match status" value="1"/>
</dbReference>
<gene>
    <name evidence="3" type="ORF">PT974_06977</name>
</gene>
<keyword evidence="2" id="KW-0560">Oxidoreductase</keyword>
<dbReference type="PANTHER" id="PTHR48107:SF7">
    <property type="entry name" value="RE15974P"/>
    <property type="match status" value="1"/>
</dbReference>
<dbReference type="PRINTS" id="PR00081">
    <property type="entry name" value="GDHRDH"/>
</dbReference>
<evidence type="ECO:0000313" key="4">
    <source>
        <dbReference type="Proteomes" id="UP001338125"/>
    </source>
</evidence>
<evidence type="ECO:0000313" key="3">
    <source>
        <dbReference type="EMBL" id="KAK5993543.1"/>
    </source>
</evidence>
<dbReference type="PRINTS" id="PR00080">
    <property type="entry name" value="SDRFAMILY"/>
</dbReference>
<organism evidence="3 4">
    <name type="scientific">Cladobotryum mycophilum</name>
    <dbReference type="NCBI Taxonomy" id="491253"/>
    <lineage>
        <taxon>Eukaryota</taxon>
        <taxon>Fungi</taxon>
        <taxon>Dikarya</taxon>
        <taxon>Ascomycota</taxon>
        <taxon>Pezizomycotina</taxon>
        <taxon>Sordariomycetes</taxon>
        <taxon>Hypocreomycetidae</taxon>
        <taxon>Hypocreales</taxon>
        <taxon>Hypocreaceae</taxon>
        <taxon>Cladobotryum</taxon>
    </lineage>
</organism>
<evidence type="ECO:0000256" key="1">
    <source>
        <dbReference type="ARBA" id="ARBA00006484"/>
    </source>
</evidence>
<dbReference type="InterPro" id="IPR002347">
    <property type="entry name" value="SDR_fam"/>
</dbReference>
<dbReference type="PANTHER" id="PTHR48107">
    <property type="entry name" value="NADPH-DEPENDENT ALDEHYDE REDUCTASE-LIKE PROTEIN, CHLOROPLASTIC-RELATED"/>
    <property type="match status" value="1"/>
</dbReference>
<dbReference type="SUPFAM" id="SSF51735">
    <property type="entry name" value="NAD(P)-binding Rossmann-fold domains"/>
    <property type="match status" value="1"/>
</dbReference>
<dbReference type="Proteomes" id="UP001338125">
    <property type="component" value="Unassembled WGS sequence"/>
</dbReference>
<comment type="similarity">
    <text evidence="1">Belongs to the short-chain dehydrogenases/reductases (SDR) family.</text>
</comment>
<dbReference type="EMBL" id="JAVFKD010000012">
    <property type="protein sequence ID" value="KAK5993543.1"/>
    <property type="molecule type" value="Genomic_DNA"/>
</dbReference>
<name>A0ABR0SN80_9HYPO</name>
<protein>
    <submittedName>
        <fullName evidence="3">Hydroxynaphthalene reductase-like protein Arp2</fullName>
    </submittedName>
</protein>
<reference evidence="3 4" key="1">
    <citation type="submission" date="2024-01" db="EMBL/GenBank/DDBJ databases">
        <title>Complete genome of Cladobotryum mycophilum ATHUM6906.</title>
        <authorList>
            <person name="Christinaki A.C."/>
            <person name="Myridakis A.I."/>
            <person name="Kouvelis V.N."/>
        </authorList>
    </citation>
    <scope>NUCLEOTIDE SEQUENCE [LARGE SCALE GENOMIC DNA]</scope>
    <source>
        <strain evidence="3 4">ATHUM6906</strain>
    </source>
</reference>
<evidence type="ECO:0000256" key="2">
    <source>
        <dbReference type="ARBA" id="ARBA00023002"/>
    </source>
</evidence>
<comment type="caution">
    <text evidence="3">The sequence shown here is derived from an EMBL/GenBank/DDBJ whole genome shotgun (WGS) entry which is preliminary data.</text>
</comment>
<dbReference type="InterPro" id="IPR036291">
    <property type="entry name" value="NAD(P)-bd_dom_sf"/>
</dbReference>
<sequence>MSPSAAIDVNDTKVAPSGTTASSIRLDGKVALVTGSSRGIGRGIALHLAACGANVIINYVKSATAAEEVVAEIKAMGRKSVAIQADVSIFEDIQRLFDEAERAMGKLDIVMSNSGTECFADLEETTPELYDRVMNINTRGQFFVAQQGYMHMNQHGRIILMSSVAAHLRGLKGHSIYSASKAAIEAMVRSFPDDFAPKKVTVNAIAPGGVATQMAVENAYRYTPGGKPDMSLDDIYDGLASICPLGRFGLPVDIAKTVAFLASDDSEWVNGQTIGLTGGSRC</sequence>
<dbReference type="Gene3D" id="3.40.50.720">
    <property type="entry name" value="NAD(P)-binding Rossmann-like Domain"/>
    <property type="match status" value="1"/>
</dbReference>
<accession>A0ABR0SN80</accession>